<dbReference type="EMBL" id="ML145084">
    <property type="protein sequence ID" value="TBU65640.1"/>
    <property type="molecule type" value="Genomic_DNA"/>
</dbReference>
<evidence type="ECO:0000256" key="8">
    <source>
        <dbReference type="ARBA" id="ARBA00023136"/>
    </source>
</evidence>
<dbReference type="PANTHER" id="PTHR45624">
    <property type="entry name" value="MITOCHONDRIAL BASIC AMINO ACIDS TRANSPORTER-RELATED"/>
    <property type="match status" value="1"/>
</dbReference>
<dbReference type="Proteomes" id="UP000292082">
    <property type="component" value="Unassembled WGS sequence"/>
</dbReference>
<dbReference type="SUPFAM" id="SSF103506">
    <property type="entry name" value="Mitochondrial carrier"/>
    <property type="match status" value="1"/>
</dbReference>
<evidence type="ECO:0000313" key="10">
    <source>
        <dbReference type="Proteomes" id="UP000292082"/>
    </source>
</evidence>
<evidence type="ECO:0000256" key="3">
    <source>
        <dbReference type="ARBA" id="ARBA00022448"/>
    </source>
</evidence>
<proteinExistence type="inferred from homology"/>
<dbReference type="InterPro" id="IPR023395">
    <property type="entry name" value="MCP_dom_sf"/>
</dbReference>
<organism evidence="9 10">
    <name type="scientific">Dichomitus squalens</name>
    <dbReference type="NCBI Taxonomy" id="114155"/>
    <lineage>
        <taxon>Eukaryota</taxon>
        <taxon>Fungi</taxon>
        <taxon>Dikarya</taxon>
        <taxon>Basidiomycota</taxon>
        <taxon>Agaricomycotina</taxon>
        <taxon>Agaricomycetes</taxon>
        <taxon>Polyporales</taxon>
        <taxon>Polyporaceae</taxon>
        <taxon>Dichomitus</taxon>
    </lineage>
</organism>
<name>A0A4Q9QE57_9APHY</name>
<dbReference type="GO" id="GO:0031966">
    <property type="term" value="C:mitochondrial membrane"/>
    <property type="evidence" value="ECO:0007669"/>
    <property type="project" value="UniProtKB-SubCell"/>
</dbReference>
<comment type="similarity">
    <text evidence="2">Belongs to the mitochondrial carrier (TC 2.A.29) family.</text>
</comment>
<protein>
    <recommendedName>
        <fullName evidence="11">Mitochondrial carrier</fullName>
    </recommendedName>
</protein>
<evidence type="ECO:0000256" key="1">
    <source>
        <dbReference type="ARBA" id="ARBA00004225"/>
    </source>
</evidence>
<dbReference type="Gene3D" id="1.50.40.10">
    <property type="entry name" value="Mitochondrial carrier domain"/>
    <property type="match status" value="1"/>
</dbReference>
<dbReference type="AlphaFoldDB" id="A0A4Q9QE57"/>
<dbReference type="InterPro" id="IPR050567">
    <property type="entry name" value="Mitochondrial_Carrier"/>
</dbReference>
<keyword evidence="3" id="KW-0813">Transport</keyword>
<keyword evidence="6" id="KW-1133">Transmembrane helix</keyword>
<dbReference type="GO" id="GO:0000064">
    <property type="term" value="F:L-ornithine transmembrane transporter activity"/>
    <property type="evidence" value="ECO:0007669"/>
    <property type="project" value="TreeGrafter"/>
</dbReference>
<reference evidence="9 10" key="1">
    <citation type="submission" date="2019-01" db="EMBL/GenBank/DDBJ databases">
        <title>Draft genome sequences of three monokaryotic isolates of the white-rot basidiomycete fungus Dichomitus squalens.</title>
        <authorList>
            <consortium name="DOE Joint Genome Institute"/>
            <person name="Lopez S.C."/>
            <person name="Andreopoulos B."/>
            <person name="Pangilinan J."/>
            <person name="Lipzen A."/>
            <person name="Riley R."/>
            <person name="Ahrendt S."/>
            <person name="Ng V."/>
            <person name="Barry K."/>
            <person name="Daum C."/>
            <person name="Grigoriev I.V."/>
            <person name="Hilden K.S."/>
            <person name="Makela M.R."/>
            <person name="de Vries R.P."/>
        </authorList>
    </citation>
    <scope>NUCLEOTIDE SEQUENCE [LARGE SCALE GENOMIC DNA]</scope>
    <source>
        <strain evidence="9 10">CBS 464.89</strain>
    </source>
</reference>
<evidence type="ECO:0000256" key="2">
    <source>
        <dbReference type="ARBA" id="ARBA00006375"/>
    </source>
</evidence>
<evidence type="ECO:0000313" key="9">
    <source>
        <dbReference type="EMBL" id="TBU65640.1"/>
    </source>
</evidence>
<gene>
    <name evidence="9" type="ORF">BD310DRAFT_953757</name>
</gene>
<dbReference type="GO" id="GO:1990575">
    <property type="term" value="P:mitochondrial L-ornithine transmembrane transport"/>
    <property type="evidence" value="ECO:0007669"/>
    <property type="project" value="TreeGrafter"/>
</dbReference>
<evidence type="ECO:0000256" key="4">
    <source>
        <dbReference type="ARBA" id="ARBA00022692"/>
    </source>
</evidence>
<keyword evidence="7" id="KW-0496">Mitochondrion</keyword>
<dbReference type="STRING" id="114155.A0A4Q9QE57"/>
<evidence type="ECO:0000256" key="6">
    <source>
        <dbReference type="ARBA" id="ARBA00022989"/>
    </source>
</evidence>
<evidence type="ECO:0000256" key="5">
    <source>
        <dbReference type="ARBA" id="ARBA00022737"/>
    </source>
</evidence>
<evidence type="ECO:0008006" key="11">
    <source>
        <dbReference type="Google" id="ProtNLM"/>
    </source>
</evidence>
<comment type="subcellular location">
    <subcellularLocation>
        <location evidence="1">Mitochondrion membrane</location>
        <topology evidence="1">Multi-pass membrane protein</topology>
    </subcellularLocation>
</comment>
<keyword evidence="4" id="KW-0812">Transmembrane</keyword>
<sequence>MSAKDDDVVQQQSNSFYAAIARTAARSLALYFSRPVRLFRPSANRYTVSGWHSLRGLADSHGQSLSPQYISWLVKEHGWSVIPKHFVPPMLVNGLLGVILWSTYSEASSCLEPHLASHPTTLAALSGACAGGAQALVAAPAENMRFALEGTSRATGWSDAWKEVFLITKPTTPMTPSEQLREARQVRDWMREVGEMAGRGWEGWGWGCAKDICGFAAFFAIFDVTRRCAIEAKAMSQALLDRAPQVVVGSESESDNRVHSVRRHTPRVVHAATLVTGGAIAGLSYEIFSRPWDAMRRAVHHDRLAPVQQQRSIAGIILHKAREDGVLSFFTSPAHAHHDPSPSRMRRRLNTALRTLGRVGPWGVGFLAWEAFGPGLS</sequence>
<dbReference type="PANTHER" id="PTHR45624:SF52">
    <property type="entry name" value="MITOCHONDRIAL CARRIER"/>
    <property type="match status" value="1"/>
</dbReference>
<accession>A0A4Q9QE57</accession>
<keyword evidence="8" id="KW-0472">Membrane</keyword>
<keyword evidence="5" id="KW-0677">Repeat</keyword>
<evidence type="ECO:0000256" key="7">
    <source>
        <dbReference type="ARBA" id="ARBA00023128"/>
    </source>
</evidence>
<keyword evidence="10" id="KW-1185">Reference proteome</keyword>